<keyword evidence="2" id="KW-1185">Reference proteome</keyword>
<dbReference type="OrthoDB" id="1002463at2759"/>
<name>A0A5B6WM09_9ROSI</name>
<comment type="caution">
    <text evidence="1">The sequence shown here is derived from an EMBL/GenBank/DDBJ whole genome shotgun (WGS) entry which is preliminary data.</text>
</comment>
<organism evidence="1 2">
    <name type="scientific">Gossypium australe</name>
    <dbReference type="NCBI Taxonomy" id="47621"/>
    <lineage>
        <taxon>Eukaryota</taxon>
        <taxon>Viridiplantae</taxon>
        <taxon>Streptophyta</taxon>
        <taxon>Embryophyta</taxon>
        <taxon>Tracheophyta</taxon>
        <taxon>Spermatophyta</taxon>
        <taxon>Magnoliopsida</taxon>
        <taxon>eudicotyledons</taxon>
        <taxon>Gunneridae</taxon>
        <taxon>Pentapetalae</taxon>
        <taxon>rosids</taxon>
        <taxon>malvids</taxon>
        <taxon>Malvales</taxon>
        <taxon>Malvaceae</taxon>
        <taxon>Malvoideae</taxon>
        <taxon>Gossypium</taxon>
    </lineage>
</organism>
<dbReference type="InterPro" id="IPR052343">
    <property type="entry name" value="Retrotransposon-Effector_Assoc"/>
</dbReference>
<protein>
    <submittedName>
        <fullName evidence="1">RNA-directed DNA polymerase</fullName>
    </submittedName>
</protein>
<sequence length="117" mass="13387">MVSIEEIKGEIWDCNESKASRPDGYDFNFFRHSWAIIKEDLLHFVRDFIISSRIDKAVNSTMLGGVIDFLVSDTQTTFIRGRQILNGFLLANEVVDSMKKKRCNDGGFVLKMAYDSL</sequence>
<dbReference type="PANTHER" id="PTHR46890:SF50">
    <property type="entry name" value="RNA-DIRECTED DNA POLYMERASE, EUKARYOTA, REVERSE TRANSCRIPTASE ZINC-BINDING DOMAIN PROTEIN-RELATED"/>
    <property type="match status" value="1"/>
</dbReference>
<dbReference type="EMBL" id="SMMG02000002">
    <property type="protein sequence ID" value="KAA3482921.1"/>
    <property type="molecule type" value="Genomic_DNA"/>
</dbReference>
<gene>
    <name evidence="1" type="ORF">EPI10_005129</name>
</gene>
<accession>A0A5B6WM09</accession>
<dbReference type="AlphaFoldDB" id="A0A5B6WM09"/>
<evidence type="ECO:0000313" key="2">
    <source>
        <dbReference type="Proteomes" id="UP000325315"/>
    </source>
</evidence>
<keyword evidence="1" id="KW-0808">Transferase</keyword>
<keyword evidence="1" id="KW-0548">Nucleotidyltransferase</keyword>
<evidence type="ECO:0000313" key="1">
    <source>
        <dbReference type="EMBL" id="KAA3482921.1"/>
    </source>
</evidence>
<dbReference type="Proteomes" id="UP000325315">
    <property type="component" value="Unassembled WGS sequence"/>
</dbReference>
<dbReference type="GO" id="GO:0003964">
    <property type="term" value="F:RNA-directed DNA polymerase activity"/>
    <property type="evidence" value="ECO:0007669"/>
    <property type="project" value="UniProtKB-KW"/>
</dbReference>
<reference evidence="2" key="1">
    <citation type="journal article" date="2019" name="Plant Biotechnol. J.">
        <title>Genome sequencing of the Australian wild diploid species Gossypium australe highlights disease resistance and delayed gland morphogenesis.</title>
        <authorList>
            <person name="Cai Y."/>
            <person name="Cai X."/>
            <person name="Wang Q."/>
            <person name="Wang P."/>
            <person name="Zhang Y."/>
            <person name="Cai C."/>
            <person name="Xu Y."/>
            <person name="Wang K."/>
            <person name="Zhou Z."/>
            <person name="Wang C."/>
            <person name="Geng S."/>
            <person name="Li B."/>
            <person name="Dong Q."/>
            <person name="Hou Y."/>
            <person name="Wang H."/>
            <person name="Ai P."/>
            <person name="Liu Z."/>
            <person name="Yi F."/>
            <person name="Sun M."/>
            <person name="An G."/>
            <person name="Cheng J."/>
            <person name="Zhang Y."/>
            <person name="Shi Q."/>
            <person name="Xie Y."/>
            <person name="Shi X."/>
            <person name="Chang Y."/>
            <person name="Huang F."/>
            <person name="Chen Y."/>
            <person name="Hong S."/>
            <person name="Mi L."/>
            <person name="Sun Q."/>
            <person name="Zhang L."/>
            <person name="Zhou B."/>
            <person name="Peng R."/>
            <person name="Zhang X."/>
            <person name="Liu F."/>
        </authorList>
    </citation>
    <scope>NUCLEOTIDE SEQUENCE [LARGE SCALE GENOMIC DNA]</scope>
    <source>
        <strain evidence="2">cv. PA1801</strain>
    </source>
</reference>
<proteinExistence type="predicted"/>
<dbReference type="PANTHER" id="PTHR46890">
    <property type="entry name" value="NON-LTR RETROLELEMENT REVERSE TRANSCRIPTASE-LIKE PROTEIN-RELATED"/>
    <property type="match status" value="1"/>
</dbReference>
<keyword evidence="1" id="KW-0695">RNA-directed DNA polymerase</keyword>